<dbReference type="EMBL" id="BEXB01000011">
    <property type="protein sequence ID" value="GAY76179.1"/>
    <property type="molecule type" value="Genomic_DNA"/>
</dbReference>
<protein>
    <recommendedName>
        <fullName evidence="1">Imm-5-like domain-containing protein</fullName>
    </recommendedName>
</protein>
<comment type="caution">
    <text evidence="2">The sequence shown here is derived from an EMBL/GenBank/DDBJ whole genome shotgun (WGS) entry which is preliminary data.</text>
</comment>
<dbReference type="Pfam" id="PF21805">
    <property type="entry name" value="Imm5_like"/>
    <property type="match status" value="1"/>
</dbReference>
<evidence type="ECO:0000313" key="2">
    <source>
        <dbReference type="EMBL" id="GAY76179.1"/>
    </source>
</evidence>
<name>A0A4Y1ZAW9_9BACL</name>
<evidence type="ECO:0000259" key="1">
    <source>
        <dbReference type="Pfam" id="PF21805"/>
    </source>
</evidence>
<dbReference type="Proteomes" id="UP000319716">
    <property type="component" value="Unassembled WGS sequence"/>
</dbReference>
<gene>
    <name evidence="2" type="ORF">NBRC111894_1733</name>
</gene>
<dbReference type="AlphaFoldDB" id="A0A4Y1ZAW9"/>
<evidence type="ECO:0000313" key="3">
    <source>
        <dbReference type="Proteomes" id="UP000319716"/>
    </source>
</evidence>
<feature type="domain" description="Imm-5-like" evidence="1">
    <location>
        <begin position="96"/>
        <end position="224"/>
    </location>
</feature>
<reference evidence="2 3" key="1">
    <citation type="submission" date="2017-11" db="EMBL/GenBank/DDBJ databases">
        <title>Draft Genome Sequence of Sporolactobacillus inulinus NBRC 111894 Isolated from Koso, a Japanese Sugar-Vegetable Fermented Beverage.</title>
        <authorList>
            <person name="Chiou T.Y."/>
            <person name="Oshima K."/>
            <person name="Suda W."/>
            <person name="Hattori M."/>
            <person name="Takahashi T."/>
        </authorList>
    </citation>
    <scope>NUCLEOTIDE SEQUENCE [LARGE SCALE GENOMIC DNA]</scope>
    <source>
        <strain evidence="2 3">NBRC111894</strain>
    </source>
</reference>
<organism evidence="2 3">
    <name type="scientific">Sporolactobacillus inulinus</name>
    <dbReference type="NCBI Taxonomy" id="2078"/>
    <lineage>
        <taxon>Bacteria</taxon>
        <taxon>Bacillati</taxon>
        <taxon>Bacillota</taxon>
        <taxon>Bacilli</taxon>
        <taxon>Bacillales</taxon>
        <taxon>Sporolactobacillaceae</taxon>
        <taxon>Sporolactobacillus</taxon>
    </lineage>
</organism>
<dbReference type="InterPro" id="IPR048667">
    <property type="entry name" value="Imm5-like"/>
</dbReference>
<accession>A0A4Y1ZAW9</accession>
<proteinExistence type="predicted"/>
<sequence>MIRGRDLPGTSGWAFLKWIWAFPKKKKPMIFEKLEKIRRHKQVLIWARGQRRNLFWGRSCRNSGKQKRLPHGNNRLPRRDVMKFIESERKKAIDEKLQTVSQKIAALWAVQCAEHVIRYFDQERPKDNRPRKAVDAARAWARGRINVGDARKTAFAAHAAARTAKSDAAIAAARAAGQAAATAHMTGHAIHASTYAAKSVFYATDGDLKAVDQERAWQYDRLCELAIFIKKE</sequence>